<proteinExistence type="inferred from homology"/>
<dbReference type="EMBL" id="AFAY01000012">
    <property type="protein sequence ID" value="EGF11542.1"/>
    <property type="molecule type" value="Genomic_DNA"/>
</dbReference>
<dbReference type="GO" id="GO:0046872">
    <property type="term" value="F:metal ion binding"/>
    <property type="evidence" value="ECO:0007669"/>
    <property type="project" value="UniProtKB-KW"/>
</dbReference>
<dbReference type="OrthoDB" id="9800881at2"/>
<reference evidence="4 5" key="1">
    <citation type="submission" date="2011-02" db="EMBL/GenBank/DDBJ databases">
        <authorList>
            <person name="Muzny D."/>
            <person name="Qin X."/>
            <person name="Deng J."/>
            <person name="Jiang H."/>
            <person name="Liu Y."/>
            <person name="Qu J."/>
            <person name="Song X.-Z."/>
            <person name="Zhang L."/>
            <person name="Thornton R."/>
            <person name="Coyle M."/>
            <person name="Francisco L."/>
            <person name="Jackson L."/>
            <person name="Javaid M."/>
            <person name="Korchina V."/>
            <person name="Kovar C."/>
            <person name="Mata R."/>
            <person name="Mathew T."/>
            <person name="Ngo R."/>
            <person name="Nguyen L."/>
            <person name="Nguyen N."/>
            <person name="Okwuonu G."/>
            <person name="Ongeri F."/>
            <person name="Pham C."/>
            <person name="Simmons D."/>
            <person name="Wilczek-Boney K."/>
            <person name="Hale W."/>
            <person name="Jakkamsetti A."/>
            <person name="Pham P."/>
            <person name="Ruth R."/>
            <person name="San Lucas F."/>
            <person name="Warren J."/>
            <person name="Zhang J."/>
            <person name="Zhao Z."/>
            <person name="Zhou C."/>
            <person name="Zhu D."/>
            <person name="Lee S."/>
            <person name="Bess C."/>
            <person name="Blankenburg K."/>
            <person name="Forbes L."/>
            <person name="Fu Q."/>
            <person name="Gubbala S."/>
            <person name="Hirani K."/>
            <person name="Jayaseelan J.C."/>
            <person name="Lara F."/>
            <person name="Munidasa M."/>
            <person name="Palculict T."/>
            <person name="Patil S."/>
            <person name="Pu L.-L."/>
            <person name="Saada N."/>
            <person name="Tang L."/>
            <person name="Weissenberger G."/>
            <person name="Zhu Y."/>
            <person name="Hemphill L."/>
            <person name="Shang Y."/>
            <person name="Youmans B."/>
            <person name="Ayvaz T."/>
            <person name="Ross M."/>
            <person name="Santibanez J."/>
            <person name="Aqrawi P."/>
            <person name="Gross S."/>
            <person name="Joshi V."/>
            <person name="Fowler G."/>
            <person name="Nazareth L."/>
            <person name="Reid J."/>
            <person name="Worley K."/>
            <person name="Petrosino J."/>
            <person name="Highlander S."/>
            <person name="Gibbs R."/>
        </authorList>
    </citation>
    <scope>NUCLEOTIDE SEQUENCE [LARGE SCALE GENOMIC DNA]</scope>
    <source>
        <strain evidence="4 5">ATCC BAA-1200</strain>
    </source>
</reference>
<accession>F2BA82</accession>
<keyword evidence="2 3" id="KW-0479">Metal-binding</keyword>
<dbReference type="STRING" id="267212.GCA_001063965_00594"/>
<dbReference type="Proteomes" id="UP000004105">
    <property type="component" value="Unassembled WGS sequence"/>
</dbReference>
<dbReference type="GO" id="GO:0005737">
    <property type="term" value="C:cytoplasm"/>
    <property type="evidence" value="ECO:0007669"/>
    <property type="project" value="TreeGrafter"/>
</dbReference>
<dbReference type="PANTHER" id="PTHR13799:SF14">
    <property type="entry name" value="GTP CYCLOHYDROLASE 1 TYPE 2 HOMOLOG"/>
    <property type="match status" value="1"/>
</dbReference>
<comment type="caution">
    <text evidence="4">The sequence shown here is derived from an EMBL/GenBank/DDBJ whole genome shotgun (WGS) entry which is preliminary data.</text>
</comment>
<protein>
    <submittedName>
        <fullName evidence="4">NIF3 family protein</fullName>
    </submittedName>
</protein>
<evidence type="ECO:0000256" key="2">
    <source>
        <dbReference type="ARBA" id="ARBA00022723"/>
    </source>
</evidence>
<dbReference type="InterPro" id="IPR036069">
    <property type="entry name" value="DUF34/NIF3_sf"/>
</dbReference>
<evidence type="ECO:0000313" key="5">
    <source>
        <dbReference type="Proteomes" id="UP000004105"/>
    </source>
</evidence>
<feature type="binding site" evidence="3">
    <location>
        <position position="102"/>
    </location>
    <ligand>
        <name>a divalent metal cation</name>
        <dbReference type="ChEBI" id="CHEBI:60240"/>
        <label>1</label>
    </ligand>
</feature>
<dbReference type="HOGENOM" id="CLU_037423_3_0_4"/>
<feature type="binding site" evidence="3">
    <location>
        <position position="64"/>
    </location>
    <ligand>
        <name>a divalent metal cation</name>
        <dbReference type="ChEBI" id="CHEBI:60240"/>
        <label>2</label>
    </ligand>
</feature>
<evidence type="ECO:0000256" key="3">
    <source>
        <dbReference type="PIRSR" id="PIRSR602678-1"/>
    </source>
</evidence>
<dbReference type="Pfam" id="PF01784">
    <property type="entry name" value="DUF34_NIF3"/>
    <property type="match status" value="1"/>
</dbReference>
<dbReference type="Gene3D" id="3.40.1390.30">
    <property type="entry name" value="NIF3 (NGG1p interacting factor 3)-like"/>
    <property type="match status" value="2"/>
</dbReference>
<dbReference type="RefSeq" id="WP_007341670.1">
    <property type="nucleotide sequence ID" value="NZ_GL878494.1"/>
</dbReference>
<organism evidence="4 5">
    <name type="scientific">Neisseria bacilliformis ATCC BAA-1200</name>
    <dbReference type="NCBI Taxonomy" id="888742"/>
    <lineage>
        <taxon>Bacteria</taxon>
        <taxon>Pseudomonadati</taxon>
        <taxon>Pseudomonadota</taxon>
        <taxon>Betaproteobacteria</taxon>
        <taxon>Neisseriales</taxon>
        <taxon>Neisseriaceae</taxon>
        <taxon>Neisseria</taxon>
    </lineage>
</organism>
<dbReference type="PANTHER" id="PTHR13799">
    <property type="entry name" value="NGG1 INTERACTING FACTOR 3"/>
    <property type="match status" value="1"/>
</dbReference>
<dbReference type="InterPro" id="IPR002678">
    <property type="entry name" value="DUF34/NIF3"/>
</dbReference>
<sequence>MPALRDIIAWCDDTLQTRLFKDYAPNGLQVEGTEHVGKIAAAVTASLAAIEFAAAEGAQLLLVHHGLFWKSEPVTITGWKKTRIETLLRHGIGMAGYHLPLDAHPELGNNARLAKLMGWQTEHTCGEQNLLHIGHLQQPQTAAQVAAQVAAKLGRTPTLIAPSDTPAKRIAWCTGGAQGFFQTAIDEGAQIYLTGEISEAQYHLAHETGTAFIAAGHHATERGGIRALAEAAGCEFGIPVCFFDEQNPA</sequence>
<comment type="similarity">
    <text evidence="1">Belongs to the GTP cyclohydrolase I type 2/NIF3 family.</text>
</comment>
<evidence type="ECO:0000256" key="1">
    <source>
        <dbReference type="ARBA" id="ARBA00006964"/>
    </source>
</evidence>
<dbReference type="NCBIfam" id="TIGR00486">
    <property type="entry name" value="YbgI_SA1388"/>
    <property type="match status" value="1"/>
</dbReference>
<dbReference type="SUPFAM" id="SSF102705">
    <property type="entry name" value="NIF3 (NGG1p interacting factor 3)-like"/>
    <property type="match status" value="1"/>
</dbReference>
<dbReference type="AlphaFoldDB" id="F2BA82"/>
<feature type="binding site" evidence="3">
    <location>
        <position position="221"/>
    </location>
    <ligand>
        <name>a divalent metal cation</name>
        <dbReference type="ChEBI" id="CHEBI:60240"/>
        <label>1</label>
    </ligand>
</feature>
<name>F2BA82_9NEIS</name>
<gene>
    <name evidence="4" type="ORF">HMPREF9123_0658</name>
</gene>
<keyword evidence="5" id="KW-1185">Reference proteome</keyword>
<feature type="binding site" evidence="3">
    <location>
        <position position="217"/>
    </location>
    <ligand>
        <name>a divalent metal cation</name>
        <dbReference type="ChEBI" id="CHEBI:60240"/>
        <label>1</label>
    </ligand>
</feature>
<feature type="binding site" evidence="3">
    <location>
        <position position="65"/>
    </location>
    <ligand>
        <name>a divalent metal cation</name>
        <dbReference type="ChEBI" id="CHEBI:60240"/>
        <label>1</label>
    </ligand>
</feature>
<evidence type="ECO:0000313" key="4">
    <source>
        <dbReference type="EMBL" id="EGF11542.1"/>
    </source>
</evidence>